<dbReference type="EMBL" id="JBDFQZ010000005">
    <property type="protein sequence ID" value="KAK9724090.1"/>
    <property type="molecule type" value="Genomic_DNA"/>
</dbReference>
<evidence type="ECO:0000259" key="1">
    <source>
        <dbReference type="Pfam" id="PF21530"/>
    </source>
</evidence>
<accession>A0AAW1KQC5</accession>
<feature type="domain" description="DNA helicase Pif1-like 2B" evidence="1">
    <location>
        <begin position="75"/>
        <end position="121"/>
    </location>
</feature>
<keyword evidence="3" id="KW-1185">Reference proteome</keyword>
<reference evidence="2" key="1">
    <citation type="submission" date="2024-03" db="EMBL/GenBank/DDBJ databases">
        <title>WGS assembly of Saponaria officinalis var. Norfolk2.</title>
        <authorList>
            <person name="Jenkins J."/>
            <person name="Shu S."/>
            <person name="Grimwood J."/>
            <person name="Barry K."/>
            <person name="Goodstein D."/>
            <person name="Schmutz J."/>
            <person name="Leebens-Mack J."/>
            <person name="Osbourn A."/>
        </authorList>
    </citation>
    <scope>NUCLEOTIDE SEQUENCE [LARGE SCALE GENOMIC DNA]</scope>
    <source>
        <strain evidence="2">JIC</strain>
    </source>
</reference>
<sequence>MVYGLNDEEVDLQFPDDLIWHVTDPIASSVDNYLQERAILTPTHKIVEVVNDYVFFDEVSKDDTTIGERDLYSIEFLNSIRCYGLPKHQLRLKVGAMVMLLRNIDQLRGLCNGTRLIVTYLGSRVIRCTVLTGSHKGDKVHIARITLTSSNSSIFPVRFNRRQFPIAVCFAMPINKSAG</sequence>
<organism evidence="2 3">
    <name type="scientific">Saponaria officinalis</name>
    <name type="common">Common soapwort</name>
    <name type="synonym">Lychnis saponaria</name>
    <dbReference type="NCBI Taxonomy" id="3572"/>
    <lineage>
        <taxon>Eukaryota</taxon>
        <taxon>Viridiplantae</taxon>
        <taxon>Streptophyta</taxon>
        <taxon>Embryophyta</taxon>
        <taxon>Tracheophyta</taxon>
        <taxon>Spermatophyta</taxon>
        <taxon>Magnoliopsida</taxon>
        <taxon>eudicotyledons</taxon>
        <taxon>Gunneridae</taxon>
        <taxon>Pentapetalae</taxon>
        <taxon>Caryophyllales</taxon>
        <taxon>Caryophyllaceae</taxon>
        <taxon>Caryophylleae</taxon>
        <taxon>Saponaria</taxon>
    </lineage>
</organism>
<dbReference type="InterPro" id="IPR049163">
    <property type="entry name" value="Pif1-like_2B_dom"/>
</dbReference>
<name>A0AAW1KQC5_SAPOF</name>
<dbReference type="SUPFAM" id="SSF52540">
    <property type="entry name" value="P-loop containing nucleoside triphosphate hydrolases"/>
    <property type="match status" value="1"/>
</dbReference>
<dbReference type="Proteomes" id="UP001443914">
    <property type="component" value="Unassembled WGS sequence"/>
</dbReference>
<dbReference type="PANTHER" id="PTHR23274">
    <property type="entry name" value="DNA HELICASE-RELATED"/>
    <property type="match status" value="1"/>
</dbReference>
<dbReference type="InterPro" id="IPR027417">
    <property type="entry name" value="P-loop_NTPase"/>
</dbReference>
<dbReference type="GO" id="GO:0005657">
    <property type="term" value="C:replication fork"/>
    <property type="evidence" value="ECO:0007669"/>
    <property type="project" value="TreeGrafter"/>
</dbReference>
<protein>
    <recommendedName>
        <fullName evidence="1">DNA helicase Pif1-like 2B domain-containing protein</fullName>
    </recommendedName>
</protein>
<comment type="caution">
    <text evidence="2">The sequence shown here is derived from an EMBL/GenBank/DDBJ whole genome shotgun (WGS) entry which is preliminary data.</text>
</comment>
<gene>
    <name evidence="2" type="ORF">RND81_05G047500</name>
</gene>
<proteinExistence type="predicted"/>
<dbReference type="AlphaFoldDB" id="A0AAW1KQC5"/>
<dbReference type="PANTHER" id="PTHR23274:SF48">
    <property type="entry name" value="ATP-DEPENDENT DNA HELICASE"/>
    <property type="match status" value="1"/>
</dbReference>
<dbReference type="Pfam" id="PF21530">
    <property type="entry name" value="Pif1_2B_dom"/>
    <property type="match status" value="1"/>
</dbReference>
<evidence type="ECO:0000313" key="2">
    <source>
        <dbReference type="EMBL" id="KAK9724090.1"/>
    </source>
</evidence>
<dbReference type="GO" id="GO:0006260">
    <property type="term" value="P:DNA replication"/>
    <property type="evidence" value="ECO:0007669"/>
    <property type="project" value="TreeGrafter"/>
</dbReference>
<evidence type="ECO:0000313" key="3">
    <source>
        <dbReference type="Proteomes" id="UP001443914"/>
    </source>
</evidence>